<feature type="region of interest" description="Disordered" evidence="1">
    <location>
        <begin position="120"/>
        <end position="150"/>
    </location>
</feature>
<dbReference type="Proteomes" id="UP000800200">
    <property type="component" value="Unassembled WGS sequence"/>
</dbReference>
<proteinExistence type="predicted"/>
<dbReference type="EMBL" id="ML994676">
    <property type="protein sequence ID" value="KAF2178267.1"/>
    <property type="molecule type" value="Genomic_DNA"/>
</dbReference>
<reference evidence="2" key="1">
    <citation type="journal article" date="2020" name="Stud. Mycol.">
        <title>101 Dothideomycetes genomes: a test case for predicting lifestyles and emergence of pathogens.</title>
        <authorList>
            <person name="Haridas S."/>
            <person name="Albert R."/>
            <person name="Binder M."/>
            <person name="Bloem J."/>
            <person name="Labutti K."/>
            <person name="Salamov A."/>
            <person name="Andreopoulos B."/>
            <person name="Baker S."/>
            <person name="Barry K."/>
            <person name="Bills G."/>
            <person name="Bluhm B."/>
            <person name="Cannon C."/>
            <person name="Castanera R."/>
            <person name="Culley D."/>
            <person name="Daum C."/>
            <person name="Ezra D."/>
            <person name="Gonzalez J."/>
            <person name="Henrissat B."/>
            <person name="Kuo A."/>
            <person name="Liang C."/>
            <person name="Lipzen A."/>
            <person name="Lutzoni F."/>
            <person name="Magnuson J."/>
            <person name="Mondo S."/>
            <person name="Nolan M."/>
            <person name="Ohm R."/>
            <person name="Pangilinan J."/>
            <person name="Park H.-J."/>
            <person name="Ramirez L."/>
            <person name="Alfaro M."/>
            <person name="Sun H."/>
            <person name="Tritt A."/>
            <person name="Yoshinaga Y."/>
            <person name="Zwiers L.-H."/>
            <person name="Turgeon B."/>
            <person name="Goodwin S."/>
            <person name="Spatafora J."/>
            <person name="Crous P."/>
            <person name="Grigoriev I."/>
        </authorList>
    </citation>
    <scope>NUCLEOTIDE SEQUENCE</scope>
    <source>
        <strain evidence="2">CBS 207.26</strain>
    </source>
</reference>
<sequence>MLHVMIRHPHLPADQESISLRMRPPIASQSSIIGHPPTTDDAIWTTHECPISAGSVPFRSDGWLGGLRSCLSYQLPGISSLLVALQRYSHARHFIRGGAPCEGHDGNVEAMGTKIMPHTRGTSRVTAERTSSSETRVTESRISQRSRPKDRSGRVRCRILKVETTAWASCILQLRHA</sequence>
<feature type="compositionally biased region" description="Low complexity" evidence="1">
    <location>
        <begin position="122"/>
        <end position="135"/>
    </location>
</feature>
<protein>
    <submittedName>
        <fullName evidence="2">Uncharacterized protein</fullName>
    </submittedName>
</protein>
<accession>A0A6A6DFN7</accession>
<evidence type="ECO:0000313" key="3">
    <source>
        <dbReference type="Proteomes" id="UP000800200"/>
    </source>
</evidence>
<organism evidence="2 3">
    <name type="scientific">Zopfia rhizophila CBS 207.26</name>
    <dbReference type="NCBI Taxonomy" id="1314779"/>
    <lineage>
        <taxon>Eukaryota</taxon>
        <taxon>Fungi</taxon>
        <taxon>Dikarya</taxon>
        <taxon>Ascomycota</taxon>
        <taxon>Pezizomycotina</taxon>
        <taxon>Dothideomycetes</taxon>
        <taxon>Dothideomycetes incertae sedis</taxon>
        <taxon>Zopfiaceae</taxon>
        <taxon>Zopfia</taxon>
    </lineage>
</organism>
<dbReference type="AlphaFoldDB" id="A0A6A6DFN7"/>
<evidence type="ECO:0000256" key="1">
    <source>
        <dbReference type="SAM" id="MobiDB-lite"/>
    </source>
</evidence>
<name>A0A6A6DFN7_9PEZI</name>
<gene>
    <name evidence="2" type="ORF">K469DRAFT_334447</name>
</gene>
<keyword evidence="3" id="KW-1185">Reference proteome</keyword>
<evidence type="ECO:0000313" key="2">
    <source>
        <dbReference type="EMBL" id="KAF2178267.1"/>
    </source>
</evidence>